<accession>A0A1I3K752</accession>
<keyword evidence="2" id="KW-1185">Reference proteome</keyword>
<dbReference type="RefSeq" id="WP_074931218.1">
    <property type="nucleotide sequence ID" value="NZ_FORI01000004.1"/>
</dbReference>
<protein>
    <submittedName>
        <fullName evidence="1">Uncharacterized protein</fullName>
    </submittedName>
</protein>
<sequence length="232" mass="26862">MSAKCAQNELKMSAKCAQNELEMSAKCAQNELEMSAKCAQNELEMSAKCAQNAPQNSIDKDSIDKESKGKLSQAKMTLRYFLDTHNLSSIDDRFERKLTHFFYEKNKDISDQLNYCEYVYKYINITHSIVDAKLFFYLCFRPDVLLRFFNSRNNTKSTEENSLSHWPKRCPICNEYHDLTGCDDVCPLDMSKGDFSEIELENAQKTIDKHWEFVGLNFSQFLQKSKTQGANL</sequence>
<proteinExistence type="predicted"/>
<organism evidence="1 2">
    <name type="scientific">Treponema bryantii</name>
    <dbReference type="NCBI Taxonomy" id="163"/>
    <lineage>
        <taxon>Bacteria</taxon>
        <taxon>Pseudomonadati</taxon>
        <taxon>Spirochaetota</taxon>
        <taxon>Spirochaetia</taxon>
        <taxon>Spirochaetales</taxon>
        <taxon>Treponemataceae</taxon>
        <taxon>Treponema</taxon>
    </lineage>
</organism>
<evidence type="ECO:0000313" key="1">
    <source>
        <dbReference type="EMBL" id="SFI68120.1"/>
    </source>
</evidence>
<dbReference type="AlphaFoldDB" id="A0A1I3K752"/>
<name>A0A1I3K752_9SPIR</name>
<dbReference type="Proteomes" id="UP000182737">
    <property type="component" value="Unassembled WGS sequence"/>
</dbReference>
<reference evidence="2" key="1">
    <citation type="submission" date="2016-10" db="EMBL/GenBank/DDBJ databases">
        <authorList>
            <person name="Varghese N."/>
            <person name="Submissions S."/>
        </authorList>
    </citation>
    <scope>NUCLEOTIDE SEQUENCE [LARGE SCALE GENOMIC DNA]</scope>
    <source>
        <strain evidence="2">XBD1002</strain>
    </source>
</reference>
<gene>
    <name evidence="1" type="ORF">SAMN04487775_104104</name>
</gene>
<dbReference type="EMBL" id="FORI01000004">
    <property type="protein sequence ID" value="SFI68120.1"/>
    <property type="molecule type" value="Genomic_DNA"/>
</dbReference>
<evidence type="ECO:0000313" key="2">
    <source>
        <dbReference type="Proteomes" id="UP000182737"/>
    </source>
</evidence>